<dbReference type="EMBL" id="CM044708">
    <property type="protein sequence ID" value="KAI5650507.1"/>
    <property type="molecule type" value="Genomic_DNA"/>
</dbReference>
<gene>
    <name evidence="1" type="ORF">M9H77_36512</name>
</gene>
<evidence type="ECO:0000313" key="1">
    <source>
        <dbReference type="EMBL" id="KAI5650507.1"/>
    </source>
</evidence>
<name>A0ACB9ZWA1_CATRO</name>
<organism evidence="1 2">
    <name type="scientific">Catharanthus roseus</name>
    <name type="common">Madagascar periwinkle</name>
    <name type="synonym">Vinca rosea</name>
    <dbReference type="NCBI Taxonomy" id="4058"/>
    <lineage>
        <taxon>Eukaryota</taxon>
        <taxon>Viridiplantae</taxon>
        <taxon>Streptophyta</taxon>
        <taxon>Embryophyta</taxon>
        <taxon>Tracheophyta</taxon>
        <taxon>Spermatophyta</taxon>
        <taxon>Magnoliopsida</taxon>
        <taxon>eudicotyledons</taxon>
        <taxon>Gunneridae</taxon>
        <taxon>Pentapetalae</taxon>
        <taxon>asterids</taxon>
        <taxon>lamiids</taxon>
        <taxon>Gentianales</taxon>
        <taxon>Apocynaceae</taxon>
        <taxon>Rauvolfioideae</taxon>
        <taxon>Vinceae</taxon>
        <taxon>Catharanthinae</taxon>
        <taxon>Catharanthus</taxon>
    </lineage>
</organism>
<proteinExistence type="predicted"/>
<accession>A0ACB9ZWA1</accession>
<keyword evidence="2" id="KW-1185">Reference proteome</keyword>
<evidence type="ECO:0000313" key="2">
    <source>
        <dbReference type="Proteomes" id="UP001060085"/>
    </source>
</evidence>
<dbReference type="Proteomes" id="UP001060085">
    <property type="component" value="Linkage Group LG08"/>
</dbReference>
<sequence length="192" mass="21367">MISHLKCAFKFEQKDGNQSWPQCKTIYERQKGSPRMDGDDDEDNVDDLDTEFNYAQGHNKARLPWQGEDVSSEIPIATPETRSIRSTSRPLLDLEFSPTCLNHNINERKETYHGVPRPRQKVQVEESKEASLGIRGIGETSISLVDSSSNIRRLIVSFVVILIATCDTNEAATARCNGGGQKGSPENCKAAK</sequence>
<comment type="caution">
    <text evidence="1">The sequence shown here is derived from an EMBL/GenBank/DDBJ whole genome shotgun (WGS) entry which is preliminary data.</text>
</comment>
<protein>
    <submittedName>
        <fullName evidence="1">Uncharacterized protein</fullName>
    </submittedName>
</protein>
<reference evidence="2" key="1">
    <citation type="journal article" date="2023" name="Nat. Plants">
        <title>Single-cell RNA sequencing provides a high-resolution roadmap for understanding the multicellular compartmentation of specialized metabolism.</title>
        <authorList>
            <person name="Sun S."/>
            <person name="Shen X."/>
            <person name="Li Y."/>
            <person name="Li Y."/>
            <person name="Wang S."/>
            <person name="Li R."/>
            <person name="Zhang H."/>
            <person name="Shen G."/>
            <person name="Guo B."/>
            <person name="Wei J."/>
            <person name="Xu J."/>
            <person name="St-Pierre B."/>
            <person name="Chen S."/>
            <person name="Sun C."/>
        </authorList>
    </citation>
    <scope>NUCLEOTIDE SEQUENCE [LARGE SCALE GENOMIC DNA]</scope>
</reference>